<accession>Q2FM28</accession>
<protein>
    <submittedName>
        <fullName evidence="2">Uncharacterized protein</fullName>
    </submittedName>
</protein>
<feature type="region of interest" description="Disordered" evidence="1">
    <location>
        <begin position="373"/>
        <end position="401"/>
    </location>
</feature>
<evidence type="ECO:0000313" key="2">
    <source>
        <dbReference type="EMBL" id="ABD41599.1"/>
    </source>
</evidence>
<gene>
    <name evidence="2" type="ordered locus">Mhun_1882</name>
</gene>
<dbReference type="STRING" id="323259.Mhun_1882"/>
<dbReference type="RefSeq" id="WP_011448863.1">
    <property type="nucleotide sequence ID" value="NC_007796.1"/>
</dbReference>
<dbReference type="Proteomes" id="UP000001941">
    <property type="component" value="Chromosome"/>
</dbReference>
<evidence type="ECO:0000313" key="3">
    <source>
        <dbReference type="Proteomes" id="UP000001941"/>
    </source>
</evidence>
<dbReference type="AlphaFoldDB" id="Q2FM28"/>
<name>Q2FM28_METHJ</name>
<sequence length="1058" mass="118847">MKPEDQIRLALSLLFPEGSVIELRALGERTHYGYYTDHDKLARDAAILDSTPGMSGIYVTINQVNPVLLSRCANRIKKAGQREPQTADGDIIRRSWLPIDIDPVRPAGISSSDDEHTAALAKAAKVKEYLTSLGWPDPISADSGNGAHLLYQIDLPITPENGTLIKDCLLALDQKFSDENSTIDTSVANPARIWKLYGTRSRKGDHTLERPHRIAQIISIPENTTPVMVPFLMTLASQYEKPDPVGSSEHRSGIPAIPGITGIAGRTHSWASGAGSIDLAQWLTIHGLSYTEKPYHAGRLFVFDECPFSTAHKDGAYAIQFPNGAIFAGCHHNSCGGNSQRWQELKERFEEPKKPKHDYELWKKDQNRKRAQAKAERDGLLPYEPPSPAPTALNTNDPILPDDDLEVRDDVIRILHEGDPIRYILDTFAQAHEGDEIVAKCLLMSLASRLVENSKGLHVLVTGESGKGKSHAFETMMDLIPQEYCLGGRLTDKALFYQKDLRKGSVICLDDVSLSQSLQETLKGVTTSFRKPFIYRTLDKDRNSLTKVIPERCLWWIAKKEGTGDDQVWNRMLTVWIDDSQAQDDLVLARELEEAARPGNPLTTISREMRICRALWNHLASVSVRIPYARSIRFSNSQNRRNSTMLLDLVRSIALMYQYQRERVDIGGMIEILAEKQDFDMAREIYLQLNGACGGQMTKMTSTEQMLVDAIRASGKTEFTVKQMQKLICRSQSTVSRILSGNPNREDHDGLLEKCPPLSFYDRSEPREDGGYQRARIYTWDYEMDEIWSAGVTCWLDESAEGTPNPDPGDDPDGAMHLCTPMHELCTPECIDTADKNKSVSDKSDEMVDSSASMHTPESAYKDSPSENYSLCVPENNAYIPSKSLICSDVPKKEYKSLSTSMHQDVHNRCIDVHSMHRSERVPGELEKQGKKFGIMDIHPDMFHLAERIPDQICDCCGRKGVTYREKGGGKNPPGQKRRLICERCYSTAVSREVMTYRALPGVLPLHSMKQTDRSLGRCHLCHLHPVTWIDDETKIGLCERCYHRERFSNRNNAGGTV</sequence>
<dbReference type="OrthoDB" id="116325at2157"/>
<organism evidence="2 3">
    <name type="scientific">Methanospirillum hungatei JF-1 (strain ATCC 27890 / DSM 864 / NBRC 100397 / JF-1)</name>
    <dbReference type="NCBI Taxonomy" id="323259"/>
    <lineage>
        <taxon>Archaea</taxon>
        <taxon>Methanobacteriati</taxon>
        <taxon>Methanobacteriota</taxon>
        <taxon>Stenosarchaea group</taxon>
        <taxon>Methanomicrobia</taxon>
        <taxon>Methanomicrobiales</taxon>
        <taxon>Methanospirillaceae</taxon>
        <taxon>Methanospirillum</taxon>
    </lineage>
</organism>
<feature type="region of interest" description="Disordered" evidence="1">
    <location>
        <begin position="837"/>
        <end position="865"/>
    </location>
</feature>
<feature type="compositionally biased region" description="Basic and acidic residues" evidence="1">
    <location>
        <begin position="837"/>
        <end position="846"/>
    </location>
</feature>
<evidence type="ECO:0000256" key="1">
    <source>
        <dbReference type="SAM" id="MobiDB-lite"/>
    </source>
</evidence>
<dbReference type="EMBL" id="CP000254">
    <property type="protein sequence ID" value="ABD41599.1"/>
    <property type="molecule type" value="Genomic_DNA"/>
</dbReference>
<keyword evidence="3" id="KW-1185">Reference proteome</keyword>
<dbReference type="eggNOG" id="arCOG07809">
    <property type="taxonomic scope" value="Archaea"/>
</dbReference>
<dbReference type="InParanoid" id="Q2FM28"/>
<dbReference type="KEGG" id="mhu:Mhun_1882"/>
<dbReference type="GeneID" id="3922092"/>
<proteinExistence type="predicted"/>
<reference evidence="3" key="1">
    <citation type="journal article" date="2016" name="Stand. Genomic Sci.">
        <title>Complete genome sequence of Methanospirillum hungatei type strain JF1.</title>
        <authorList>
            <person name="Gunsalus R.P."/>
            <person name="Cook L.E."/>
            <person name="Crable B."/>
            <person name="Rohlin L."/>
            <person name="McDonald E."/>
            <person name="Mouttaki H."/>
            <person name="Sieber J.R."/>
            <person name="Poweleit N."/>
            <person name="Zhou H."/>
            <person name="Lapidus A.L."/>
            <person name="Daligault H.E."/>
            <person name="Land M."/>
            <person name="Gilna P."/>
            <person name="Ivanova N."/>
            <person name="Kyrpides N."/>
            <person name="Culley D.E."/>
            <person name="McInerney M.J."/>
        </authorList>
    </citation>
    <scope>NUCLEOTIDE SEQUENCE [LARGE SCALE GENOMIC DNA]</scope>
    <source>
        <strain evidence="3">ATCC 27890 / DSM 864 / NBRC 100397 / JF-1</strain>
    </source>
</reference>
<dbReference type="EnsemblBacteria" id="ABD41599">
    <property type="protein sequence ID" value="ABD41599"/>
    <property type="gene ID" value="Mhun_1882"/>
</dbReference>
<dbReference type="HOGENOM" id="CLU_013770_0_0_2"/>